<dbReference type="GO" id="GO:0004588">
    <property type="term" value="F:orotate phosphoribosyltransferase activity"/>
    <property type="evidence" value="ECO:0007669"/>
    <property type="project" value="UniProtKB-EC"/>
</dbReference>
<keyword evidence="3 7" id="KW-0328">Glycosyltransferase</keyword>
<evidence type="ECO:0000256" key="7">
    <source>
        <dbReference type="HAMAP-Rule" id="MF_01208"/>
    </source>
</evidence>
<dbReference type="PANTHER" id="PTHR19278:SF9">
    <property type="entry name" value="URIDINE 5'-MONOPHOSPHATE SYNTHASE"/>
    <property type="match status" value="1"/>
</dbReference>
<protein>
    <recommendedName>
        <fullName evidence="2 7">Orotate phosphoribosyltransferase</fullName>
        <shortName evidence="7">OPRT</shortName>
        <shortName evidence="7">OPRTase</shortName>
        <ecNumber evidence="2 7">2.4.2.10</ecNumber>
    </recommendedName>
</protein>
<feature type="binding site" evidence="7">
    <location>
        <position position="149"/>
    </location>
    <ligand>
        <name>orotate</name>
        <dbReference type="ChEBI" id="CHEBI:30839"/>
    </ligand>
</feature>
<keyword evidence="10" id="KW-1185">Reference proteome</keyword>
<feature type="binding site" evidence="7">
    <location>
        <position position="94"/>
    </location>
    <ligand>
        <name>5-phospho-alpha-D-ribose 1-diphosphate</name>
        <dbReference type="ChEBI" id="CHEBI:58017"/>
        <note>ligand shared between dimeric partners</note>
    </ligand>
</feature>
<feature type="binding site" description="in other chain" evidence="7">
    <location>
        <begin position="117"/>
        <end position="125"/>
    </location>
    <ligand>
        <name>5-phospho-alpha-D-ribose 1-diphosphate</name>
        <dbReference type="ChEBI" id="CHEBI:58017"/>
        <note>ligand shared between dimeric partners</note>
    </ligand>
</feature>
<evidence type="ECO:0000256" key="6">
    <source>
        <dbReference type="ARBA" id="ARBA00022975"/>
    </source>
</evidence>
<comment type="caution">
    <text evidence="9">The sequence shown here is derived from an EMBL/GenBank/DDBJ whole genome shotgun (WGS) entry which is preliminary data.</text>
</comment>
<evidence type="ECO:0000259" key="8">
    <source>
        <dbReference type="Pfam" id="PF00156"/>
    </source>
</evidence>
<dbReference type="EMBL" id="JBBPCO010000001">
    <property type="protein sequence ID" value="MEK8088348.1"/>
    <property type="molecule type" value="Genomic_DNA"/>
</dbReference>
<dbReference type="RefSeq" id="WP_341369414.1">
    <property type="nucleotide sequence ID" value="NZ_JBBPCO010000001.1"/>
</dbReference>
<evidence type="ECO:0000313" key="9">
    <source>
        <dbReference type="EMBL" id="MEK8088348.1"/>
    </source>
</evidence>
<feature type="binding site" evidence="7">
    <location>
        <position position="121"/>
    </location>
    <ligand>
        <name>orotate</name>
        <dbReference type="ChEBI" id="CHEBI:30839"/>
    </ligand>
</feature>
<evidence type="ECO:0000256" key="2">
    <source>
        <dbReference type="ARBA" id="ARBA00011971"/>
    </source>
</evidence>
<dbReference type="SUPFAM" id="SSF53271">
    <property type="entry name" value="PRTase-like"/>
    <property type="match status" value="1"/>
</dbReference>
<keyword evidence="5 7" id="KW-0460">Magnesium</keyword>
<organism evidence="9 10">
    <name type="scientific">Thermithiobacillus plumbiphilus</name>
    <dbReference type="NCBI Taxonomy" id="1729899"/>
    <lineage>
        <taxon>Bacteria</taxon>
        <taxon>Pseudomonadati</taxon>
        <taxon>Pseudomonadota</taxon>
        <taxon>Acidithiobacillia</taxon>
        <taxon>Acidithiobacillales</taxon>
        <taxon>Thermithiobacillaceae</taxon>
        <taxon>Thermithiobacillus</taxon>
    </lineage>
</organism>
<dbReference type="HAMAP" id="MF_01208">
    <property type="entry name" value="PyrE"/>
    <property type="match status" value="1"/>
</dbReference>
<dbReference type="Pfam" id="PF00156">
    <property type="entry name" value="Pribosyltran"/>
    <property type="match status" value="1"/>
</dbReference>
<comment type="function">
    <text evidence="7">Catalyzes the transfer of a ribosyl phosphate group from 5-phosphoribose 1-diphosphate to orotate, leading to the formation of orotidine monophosphate (OMP).</text>
</comment>
<dbReference type="CDD" id="cd06223">
    <property type="entry name" value="PRTases_typeI"/>
    <property type="match status" value="1"/>
</dbReference>
<evidence type="ECO:0000256" key="3">
    <source>
        <dbReference type="ARBA" id="ARBA00022676"/>
    </source>
</evidence>
<comment type="catalytic activity">
    <reaction evidence="7">
        <text>orotidine 5'-phosphate + diphosphate = orotate + 5-phospho-alpha-D-ribose 1-diphosphate</text>
        <dbReference type="Rhea" id="RHEA:10380"/>
        <dbReference type="ChEBI" id="CHEBI:30839"/>
        <dbReference type="ChEBI" id="CHEBI:33019"/>
        <dbReference type="ChEBI" id="CHEBI:57538"/>
        <dbReference type="ChEBI" id="CHEBI:58017"/>
        <dbReference type="EC" id="2.4.2.10"/>
    </reaction>
</comment>
<evidence type="ECO:0000256" key="5">
    <source>
        <dbReference type="ARBA" id="ARBA00022842"/>
    </source>
</evidence>
<comment type="caution">
    <text evidence="7">Lacks conserved residue(s) required for the propagation of feature annotation.</text>
</comment>
<accession>A0ABU9D780</accession>
<dbReference type="EC" id="2.4.2.10" evidence="2 7"/>
<evidence type="ECO:0000256" key="4">
    <source>
        <dbReference type="ARBA" id="ARBA00022679"/>
    </source>
</evidence>
<name>A0ABU9D780_9PROT</name>
<dbReference type="InterPro" id="IPR000836">
    <property type="entry name" value="PRTase_dom"/>
</dbReference>
<feature type="domain" description="Phosphoribosyltransferase" evidence="8">
    <location>
        <begin position="45"/>
        <end position="153"/>
    </location>
</feature>
<dbReference type="Proteomes" id="UP001446205">
    <property type="component" value="Unassembled WGS sequence"/>
</dbReference>
<keyword evidence="4 7" id="KW-0808">Transferase</keyword>
<comment type="subunit">
    <text evidence="7">Homodimer.</text>
</comment>
<comment type="similarity">
    <text evidence="7">Belongs to the purine/pyrimidine phosphoribosyltransferase family. PyrE subfamily.</text>
</comment>
<proteinExistence type="inferred from homology"/>
<dbReference type="InterPro" id="IPR029057">
    <property type="entry name" value="PRTase-like"/>
</dbReference>
<dbReference type="InterPro" id="IPR006273">
    <property type="entry name" value="Orotate_PRibTrfase_bac"/>
</dbReference>
<gene>
    <name evidence="7 9" type="primary">pyrE</name>
    <name evidence="9" type="ORF">WOB96_01085</name>
</gene>
<dbReference type="Gene3D" id="3.40.50.2020">
    <property type="match status" value="1"/>
</dbReference>
<dbReference type="PANTHER" id="PTHR19278">
    <property type="entry name" value="OROTATE PHOSPHORIBOSYLTRANSFERASE"/>
    <property type="match status" value="1"/>
</dbReference>
<keyword evidence="6 7" id="KW-0665">Pyrimidine biosynthesis</keyword>
<dbReference type="NCBIfam" id="TIGR01367">
    <property type="entry name" value="pyrE_Therm"/>
    <property type="match status" value="1"/>
</dbReference>
<evidence type="ECO:0000256" key="1">
    <source>
        <dbReference type="ARBA" id="ARBA00004889"/>
    </source>
</evidence>
<comment type="cofactor">
    <cofactor evidence="7">
        <name>Mg(2+)</name>
        <dbReference type="ChEBI" id="CHEBI:18420"/>
    </cofactor>
</comment>
<sequence>MNQNIYLDLYRQQGALLEGHFLLSSGLHSDRYLQTALLLQHPEHAATLCRAMVERLPDDLRQAIDVVVGPAMGAVLVSYESARALGVRSLFTERQEGQMVLRRGFTLRPGEKVLVVEDVITTGGSTRECIRGIEAAGGHVIAVASLVDRSGGAADFAEIPFHPLIRLSVQTWEADACPLCAKGSTPVKPGSRGLK</sequence>
<dbReference type="InterPro" id="IPR023031">
    <property type="entry name" value="OPRT"/>
</dbReference>
<reference evidence="9 10" key="1">
    <citation type="submission" date="2024-04" db="EMBL/GenBank/DDBJ databases">
        <authorList>
            <person name="Abashina T."/>
            <person name="Shaikin A."/>
        </authorList>
    </citation>
    <scope>NUCLEOTIDE SEQUENCE [LARGE SCALE GENOMIC DNA]</scope>
    <source>
        <strain evidence="9 10">AAFK</strain>
    </source>
</reference>
<comment type="pathway">
    <text evidence="1 7">Pyrimidine metabolism; UMP biosynthesis via de novo pathway; UMP from orotate: step 1/2.</text>
</comment>
<evidence type="ECO:0000313" key="10">
    <source>
        <dbReference type="Proteomes" id="UP001446205"/>
    </source>
</evidence>